<feature type="transmembrane region" description="Helical" evidence="1">
    <location>
        <begin position="162"/>
        <end position="177"/>
    </location>
</feature>
<dbReference type="PANTHER" id="PTHR44216:SF3">
    <property type="entry name" value="PROTEIN O-MANNOSYL-TRANSFERASE TMTC2"/>
    <property type="match status" value="1"/>
</dbReference>
<accession>A0A853I7X7</accession>
<feature type="transmembrane region" description="Helical" evidence="1">
    <location>
        <begin position="136"/>
        <end position="156"/>
    </location>
</feature>
<feature type="transmembrane region" description="Helical" evidence="1">
    <location>
        <begin position="14"/>
        <end position="32"/>
    </location>
</feature>
<feature type="transmembrane region" description="Helical" evidence="1">
    <location>
        <begin position="363"/>
        <end position="381"/>
    </location>
</feature>
<evidence type="ECO:0000256" key="1">
    <source>
        <dbReference type="SAM" id="Phobius"/>
    </source>
</evidence>
<feature type="transmembrane region" description="Helical" evidence="1">
    <location>
        <begin position="184"/>
        <end position="203"/>
    </location>
</feature>
<dbReference type="AlphaFoldDB" id="A0A853I7X7"/>
<keyword evidence="1" id="KW-1133">Transmembrane helix</keyword>
<dbReference type="InterPro" id="IPR052384">
    <property type="entry name" value="TMTC_O-mannosyltransferase"/>
</dbReference>
<sequence length="629" mass="73898">MKFDCSVIITWREILYCLAFLAALVLTYVIYYPSLYGPFIFDDAPNLKFIGEYGGITTLDNLLIYLLDGKAGPLGRPISLISFLINDNNWPTDPFWFKYTNVLIHCLVGIFVYVISRQIFGKSDVCSETQGEIFSILVMCFWLLHPMNISGVLLVVQRMNQLSTLFVLLFIFVFLIKREKITSFIDHFILSVIYGAVAVLAILSKENGVLLPLYLLLLDRILLKNRFRINDWFGVFCIYIPTALYLIIIIYFSYSSDLAWSMRNYNLPERLMTETRVLWEYVYKILMLSSTGTGVVHDDVVISRSILNPVTTCLSIIAWCLSLYVVFYYGNVLMKLGFLWYLLGHSLESTIIPLEIYFEHRNYLPILGVLFFVFGIISFINNMKITLLFFLPYLVVEVMLSYQSALIWGDRKKMITIYYHEHPDSPRAHHMMINEYIYTGDFKEAKKTAFNSMLKFKEDSYILMQNIILDCFFGVKSLDGKNKFNFEKAKIYSGTMGLLDDLIKLLIQNKCELYTFSELEEIIKQLIYSRDYKENITKSVLYDKIYMIKFYTGKYHEALEKLDMAIKYNYSDLRLHYNRFIIYLFLNKFDDFDVEFDKIDLIDNTNFVRKKIFIKEVKKLKKIRDNLDV</sequence>
<keyword evidence="1" id="KW-0812">Transmembrane</keyword>
<dbReference type="Proteomes" id="UP000569732">
    <property type="component" value="Unassembled WGS sequence"/>
</dbReference>
<feature type="transmembrane region" description="Helical" evidence="1">
    <location>
        <begin position="316"/>
        <end position="343"/>
    </location>
</feature>
<gene>
    <name evidence="2" type="ORF">H0A36_06555</name>
</gene>
<dbReference type="GO" id="GO:0035269">
    <property type="term" value="P:protein O-linked glycosylation via mannose"/>
    <property type="evidence" value="ECO:0007669"/>
    <property type="project" value="TreeGrafter"/>
</dbReference>
<dbReference type="EMBL" id="JACCKB010000006">
    <property type="protein sequence ID" value="NYZ65667.1"/>
    <property type="molecule type" value="Genomic_DNA"/>
</dbReference>
<keyword evidence="3" id="KW-1185">Reference proteome</keyword>
<name>A0A853I7X7_9GAMM</name>
<evidence type="ECO:0000313" key="2">
    <source>
        <dbReference type="EMBL" id="NYZ65667.1"/>
    </source>
</evidence>
<keyword evidence="1" id="KW-0472">Membrane</keyword>
<feature type="transmembrane region" description="Helical" evidence="1">
    <location>
        <begin position="387"/>
        <end position="408"/>
    </location>
</feature>
<dbReference type="InterPro" id="IPR011990">
    <property type="entry name" value="TPR-like_helical_dom_sf"/>
</dbReference>
<dbReference type="SUPFAM" id="SSF48452">
    <property type="entry name" value="TPR-like"/>
    <property type="match status" value="1"/>
</dbReference>
<evidence type="ECO:0000313" key="3">
    <source>
        <dbReference type="Proteomes" id="UP000569732"/>
    </source>
</evidence>
<dbReference type="PANTHER" id="PTHR44216">
    <property type="entry name" value="PROTEIN O-MANNOSYL-TRANSFERASE TMTC2"/>
    <property type="match status" value="1"/>
</dbReference>
<dbReference type="RefSeq" id="WP_180567696.1">
    <property type="nucleotide sequence ID" value="NZ_JACCKB010000006.1"/>
</dbReference>
<dbReference type="GO" id="GO:0000030">
    <property type="term" value="F:mannosyltransferase activity"/>
    <property type="evidence" value="ECO:0007669"/>
    <property type="project" value="TreeGrafter"/>
</dbReference>
<proteinExistence type="predicted"/>
<comment type="caution">
    <text evidence="2">The sequence shown here is derived from an EMBL/GenBank/DDBJ whole genome shotgun (WGS) entry which is preliminary data.</text>
</comment>
<organism evidence="2 3">
    <name type="scientific">Spartinivicinus marinus</name>
    <dbReference type="NCBI Taxonomy" id="2994442"/>
    <lineage>
        <taxon>Bacteria</taxon>
        <taxon>Pseudomonadati</taxon>
        <taxon>Pseudomonadota</taxon>
        <taxon>Gammaproteobacteria</taxon>
        <taxon>Oceanospirillales</taxon>
        <taxon>Zooshikellaceae</taxon>
        <taxon>Spartinivicinus</taxon>
    </lineage>
</organism>
<reference evidence="2 3" key="1">
    <citation type="submission" date="2020-07" db="EMBL/GenBank/DDBJ databases">
        <title>Endozoicomonas sp. nov., isolated from sediment.</title>
        <authorList>
            <person name="Gu T."/>
        </authorList>
    </citation>
    <scope>NUCLEOTIDE SEQUENCE [LARGE SCALE GENOMIC DNA]</scope>
    <source>
        <strain evidence="2 3">SM1973</strain>
    </source>
</reference>
<protein>
    <submittedName>
        <fullName evidence="2">Uncharacterized protein</fullName>
    </submittedName>
</protein>
<feature type="transmembrane region" description="Helical" evidence="1">
    <location>
        <begin position="232"/>
        <end position="254"/>
    </location>
</feature>
<feature type="transmembrane region" description="Helical" evidence="1">
    <location>
        <begin position="96"/>
        <end position="115"/>
    </location>
</feature>
<dbReference type="Gene3D" id="1.25.40.10">
    <property type="entry name" value="Tetratricopeptide repeat domain"/>
    <property type="match status" value="1"/>
</dbReference>